<evidence type="ECO:0000256" key="2">
    <source>
        <dbReference type="ARBA" id="ARBA00005852"/>
    </source>
</evidence>
<comment type="similarity">
    <text evidence="2">Belongs to the Cold-regulated 413 protein family.</text>
</comment>
<dbReference type="AlphaFoldDB" id="M8A0Y9"/>
<evidence type="ECO:0000256" key="5">
    <source>
        <dbReference type="ARBA" id="ARBA00023136"/>
    </source>
</evidence>
<evidence type="ECO:0000256" key="3">
    <source>
        <dbReference type="ARBA" id="ARBA00022692"/>
    </source>
</evidence>
<dbReference type="PANTHER" id="PTHR33596">
    <property type="entry name" value="COLD-REGULATED 413 PLASMA MEMBRANE PROTEIN 2"/>
    <property type="match status" value="1"/>
</dbReference>
<keyword evidence="3" id="KW-0812">Transmembrane</keyword>
<organism evidence="6">
    <name type="scientific">Triticum urartu</name>
    <name type="common">Red wild einkorn</name>
    <name type="synonym">Crithodium urartu</name>
    <dbReference type="NCBI Taxonomy" id="4572"/>
    <lineage>
        <taxon>Eukaryota</taxon>
        <taxon>Viridiplantae</taxon>
        <taxon>Streptophyta</taxon>
        <taxon>Embryophyta</taxon>
        <taxon>Tracheophyta</taxon>
        <taxon>Spermatophyta</taxon>
        <taxon>Magnoliopsida</taxon>
        <taxon>Liliopsida</taxon>
        <taxon>Poales</taxon>
        <taxon>Poaceae</taxon>
        <taxon>BOP clade</taxon>
        <taxon>Pooideae</taxon>
        <taxon>Triticodae</taxon>
        <taxon>Triticeae</taxon>
        <taxon>Triticinae</taxon>
        <taxon>Triticum</taxon>
    </lineage>
</organism>
<gene>
    <name evidence="6" type="ORF">TRIUR3_23377</name>
</gene>
<accession>M8A0Y9</accession>
<proteinExistence type="inferred from homology"/>
<reference evidence="6" key="1">
    <citation type="journal article" date="2013" name="Nature">
        <title>Draft genome of the wheat A-genome progenitor Triticum urartu.</title>
        <authorList>
            <person name="Ling H.Q."/>
            <person name="Zhao S."/>
            <person name="Liu D."/>
            <person name="Wang J."/>
            <person name="Sun H."/>
            <person name="Zhang C."/>
            <person name="Fan H."/>
            <person name="Li D."/>
            <person name="Dong L."/>
            <person name="Tao Y."/>
            <person name="Gao C."/>
            <person name="Wu H."/>
            <person name="Li Y."/>
            <person name="Cui Y."/>
            <person name="Guo X."/>
            <person name="Zheng S."/>
            <person name="Wang B."/>
            <person name="Yu K."/>
            <person name="Liang Q."/>
            <person name="Yang W."/>
            <person name="Lou X."/>
            <person name="Chen J."/>
            <person name="Feng M."/>
            <person name="Jian J."/>
            <person name="Zhang X."/>
            <person name="Luo G."/>
            <person name="Jiang Y."/>
            <person name="Liu J."/>
            <person name="Wang Z."/>
            <person name="Sha Y."/>
            <person name="Zhang B."/>
            <person name="Wu H."/>
            <person name="Tang D."/>
            <person name="Shen Q."/>
            <person name="Xue P."/>
            <person name="Zou S."/>
            <person name="Wang X."/>
            <person name="Liu X."/>
            <person name="Wang F."/>
            <person name="Yang Y."/>
            <person name="An X."/>
            <person name="Dong Z."/>
            <person name="Zhang K."/>
            <person name="Zhang X."/>
            <person name="Luo M.C."/>
            <person name="Dvorak J."/>
            <person name="Tong Y."/>
            <person name="Wang J."/>
            <person name="Yang H."/>
            <person name="Li Z."/>
            <person name="Wang D."/>
            <person name="Zhang A."/>
            <person name="Wang J."/>
        </authorList>
    </citation>
    <scope>NUCLEOTIDE SEQUENCE</scope>
</reference>
<comment type="subcellular location">
    <subcellularLocation>
        <location evidence="1">Membrane</location>
        <topology evidence="1">Multi-pass membrane protein</topology>
    </subcellularLocation>
</comment>
<evidence type="ECO:0000256" key="4">
    <source>
        <dbReference type="ARBA" id="ARBA00022989"/>
    </source>
</evidence>
<dbReference type="STRING" id="4572.M8A0Y9"/>
<protein>
    <submittedName>
        <fullName evidence="6">Uncharacterized protein</fullName>
    </submittedName>
</protein>
<keyword evidence="4" id="KW-1133">Transmembrane helix</keyword>
<dbReference type="GO" id="GO:0016020">
    <property type="term" value="C:membrane"/>
    <property type="evidence" value="ECO:0007669"/>
    <property type="project" value="UniProtKB-SubCell"/>
</dbReference>
<evidence type="ECO:0000256" key="1">
    <source>
        <dbReference type="ARBA" id="ARBA00004141"/>
    </source>
</evidence>
<dbReference type="InterPro" id="IPR008892">
    <property type="entry name" value="COR413"/>
</dbReference>
<sequence>MAKSLLAMKTGPAAGASEALLEYLLVLDKTNWKTNMLTGLLVPYIFFTMPGLLFGFIR</sequence>
<evidence type="ECO:0000313" key="6">
    <source>
        <dbReference type="EMBL" id="EMS58310.1"/>
    </source>
</evidence>
<keyword evidence="5" id="KW-0472">Membrane</keyword>
<name>M8A0Y9_TRIUA</name>
<dbReference type="Pfam" id="PF05562">
    <property type="entry name" value="WCOR413"/>
    <property type="match status" value="1"/>
</dbReference>
<dbReference type="EMBL" id="KD134333">
    <property type="protein sequence ID" value="EMS58310.1"/>
    <property type="molecule type" value="Genomic_DNA"/>
</dbReference>
<dbReference type="PANTHER" id="PTHR33596:SF21">
    <property type="match status" value="1"/>
</dbReference>